<evidence type="ECO:0000313" key="4">
    <source>
        <dbReference type="Proteomes" id="UP001201449"/>
    </source>
</evidence>
<feature type="region of interest" description="Disordered" evidence="1">
    <location>
        <begin position="33"/>
        <end position="59"/>
    </location>
</feature>
<evidence type="ECO:0000313" key="3">
    <source>
        <dbReference type="EMBL" id="MCF1752068.1"/>
    </source>
</evidence>
<feature type="chain" id="PRO_5045915490" evidence="2">
    <location>
        <begin position="27"/>
        <end position="200"/>
    </location>
</feature>
<dbReference type="RefSeq" id="WP_234861991.1">
    <property type="nucleotide sequence ID" value="NZ_JAKEVZ010000010.1"/>
</dbReference>
<name>A0ABS9BVH5_9BACT</name>
<keyword evidence="4" id="KW-1185">Reference proteome</keyword>
<keyword evidence="2" id="KW-0732">Signal</keyword>
<feature type="signal peptide" evidence="2">
    <location>
        <begin position="1"/>
        <end position="26"/>
    </location>
</feature>
<dbReference type="EMBL" id="JAKEVZ010000010">
    <property type="protein sequence ID" value="MCF1752068.1"/>
    <property type="molecule type" value="Genomic_DNA"/>
</dbReference>
<organism evidence="3 4">
    <name type="scientific">Mariniradius sediminis</name>
    <dbReference type="NCBI Taxonomy" id="2909237"/>
    <lineage>
        <taxon>Bacteria</taxon>
        <taxon>Pseudomonadati</taxon>
        <taxon>Bacteroidota</taxon>
        <taxon>Cytophagia</taxon>
        <taxon>Cytophagales</taxon>
        <taxon>Cyclobacteriaceae</taxon>
        <taxon>Mariniradius</taxon>
    </lineage>
</organism>
<protein>
    <submittedName>
        <fullName evidence="3">Collagen-like protein</fullName>
    </submittedName>
</protein>
<proteinExistence type="predicted"/>
<reference evidence="3 4" key="1">
    <citation type="submission" date="2022-01" db="EMBL/GenBank/DDBJ databases">
        <title>Mariniradius saccharolyticus sp. nov., isolated from sediment of a river.</title>
        <authorList>
            <person name="Liu H."/>
        </authorList>
    </citation>
    <scope>NUCLEOTIDE SEQUENCE [LARGE SCALE GENOMIC DNA]</scope>
    <source>
        <strain evidence="3 4">RY-2</strain>
    </source>
</reference>
<dbReference type="Proteomes" id="UP001201449">
    <property type="component" value="Unassembled WGS sequence"/>
</dbReference>
<gene>
    <name evidence="3" type="ORF">L0U89_13425</name>
</gene>
<comment type="caution">
    <text evidence="3">The sequence shown here is derived from an EMBL/GenBank/DDBJ whole genome shotgun (WGS) entry which is preliminary data.</text>
</comment>
<sequence length="200" mass="21435">MKKLEIRNISLSRFLLLAGLCIITFACEGPEGPAGATGSAGPQGTAGVQGPAGNKGPDGAQGVTGTDNVFFSSWITNTWTKMPDNFVWDTIAAPQITDDILNKGVVLAYYRDNATVNWAKPYPAQIYQGGTAAWMFTLEHKAIKEKLILFHGPSRVAGSDATNIVPFSQVRYMVIPGVTPAGRLDFSDYEAVCAYFGINP</sequence>
<accession>A0ABS9BVH5</accession>
<dbReference type="PROSITE" id="PS51257">
    <property type="entry name" value="PROKAR_LIPOPROTEIN"/>
    <property type="match status" value="1"/>
</dbReference>
<evidence type="ECO:0000256" key="1">
    <source>
        <dbReference type="SAM" id="MobiDB-lite"/>
    </source>
</evidence>
<evidence type="ECO:0000256" key="2">
    <source>
        <dbReference type="SAM" id="SignalP"/>
    </source>
</evidence>